<name>A0A0G4HP08_9ALVE</name>
<feature type="repeat" description="ANK" evidence="3">
    <location>
        <begin position="277"/>
        <end position="309"/>
    </location>
</feature>
<gene>
    <name evidence="4" type="ORF">Cvel_29674</name>
</gene>
<protein>
    <submittedName>
        <fullName evidence="4">Uncharacterized protein</fullName>
    </submittedName>
</protein>
<dbReference type="EMBL" id="CDMZ01003328">
    <property type="protein sequence ID" value="CEM45965.1"/>
    <property type="molecule type" value="Genomic_DNA"/>
</dbReference>
<evidence type="ECO:0000256" key="3">
    <source>
        <dbReference type="PROSITE-ProRule" id="PRU00023"/>
    </source>
</evidence>
<dbReference type="PROSITE" id="PS50088">
    <property type="entry name" value="ANK_REPEAT"/>
    <property type="match status" value="6"/>
</dbReference>
<feature type="repeat" description="ANK" evidence="3">
    <location>
        <begin position="210"/>
        <end position="242"/>
    </location>
</feature>
<accession>A0A0G4HP08</accession>
<dbReference type="AlphaFoldDB" id="A0A0G4HP08"/>
<dbReference type="PANTHER" id="PTHR24198">
    <property type="entry name" value="ANKYRIN REPEAT AND PROTEIN KINASE DOMAIN-CONTAINING PROTEIN"/>
    <property type="match status" value="1"/>
</dbReference>
<dbReference type="Pfam" id="PF12796">
    <property type="entry name" value="Ank_2"/>
    <property type="match status" value="3"/>
</dbReference>
<evidence type="ECO:0000256" key="1">
    <source>
        <dbReference type="ARBA" id="ARBA00022737"/>
    </source>
</evidence>
<evidence type="ECO:0000313" key="4">
    <source>
        <dbReference type="EMBL" id="CEM45965.1"/>
    </source>
</evidence>
<dbReference type="InterPro" id="IPR036770">
    <property type="entry name" value="Ankyrin_rpt-contain_sf"/>
</dbReference>
<proteinExistence type="predicted"/>
<feature type="repeat" description="ANK" evidence="3">
    <location>
        <begin position="172"/>
        <end position="204"/>
    </location>
</feature>
<feature type="repeat" description="ANK" evidence="3">
    <location>
        <begin position="243"/>
        <end position="275"/>
    </location>
</feature>
<dbReference type="PANTHER" id="PTHR24198:SF165">
    <property type="entry name" value="ANKYRIN REPEAT-CONTAINING PROTEIN-RELATED"/>
    <property type="match status" value="1"/>
</dbReference>
<reference evidence="4" key="1">
    <citation type="submission" date="2014-11" db="EMBL/GenBank/DDBJ databases">
        <authorList>
            <person name="Otto D Thomas"/>
            <person name="Naeem Raeece"/>
        </authorList>
    </citation>
    <scope>NUCLEOTIDE SEQUENCE</scope>
</reference>
<dbReference type="SUPFAM" id="SSF48403">
    <property type="entry name" value="Ankyrin repeat"/>
    <property type="match status" value="1"/>
</dbReference>
<dbReference type="PhylomeDB" id="A0A0G4HP08"/>
<dbReference type="InterPro" id="IPR002110">
    <property type="entry name" value="Ankyrin_rpt"/>
</dbReference>
<keyword evidence="1" id="KW-0677">Repeat</keyword>
<dbReference type="PROSITE" id="PS50297">
    <property type="entry name" value="ANK_REP_REGION"/>
    <property type="match status" value="6"/>
</dbReference>
<feature type="repeat" description="ANK" evidence="3">
    <location>
        <begin position="310"/>
        <end position="342"/>
    </location>
</feature>
<organism evidence="4">
    <name type="scientific">Chromera velia CCMP2878</name>
    <dbReference type="NCBI Taxonomy" id="1169474"/>
    <lineage>
        <taxon>Eukaryota</taxon>
        <taxon>Sar</taxon>
        <taxon>Alveolata</taxon>
        <taxon>Colpodellida</taxon>
        <taxon>Chromeraceae</taxon>
        <taxon>Chromera</taxon>
    </lineage>
</organism>
<dbReference type="PRINTS" id="PR01415">
    <property type="entry name" value="ANKYRIN"/>
</dbReference>
<dbReference type="SMART" id="SM00248">
    <property type="entry name" value="ANK"/>
    <property type="match status" value="6"/>
</dbReference>
<sequence length="380" mass="41447">MLFGKSPEQSSCLRQVPALSHTNLYRHSGGTWWWQPYGLTAQETAWQPVTFIRVKEGSGHWEKQIPAVVNCVIVTCLRRANRGPLSDGSADSDLIRDDELDRLVSEGCTVWDDIERRRRLFVDYGEEAEVTLTQASTGGRTALHDASERGDRTMVELLLSSQETRVDSTDRRGKTALHVAVSNGHDSIVDLLLQNGADVNAKEANAEVSGGRTSLHLASKRGDKGMVEQLLTQGADVNAKTNDGLTALQVALVGGRLNIVKCLVEAGADVNVEETELKRTALHIFSEHGDWDMVKLLLRKGAAVDATDRHGQTPLHRAVLNGQQSILELLLEYGADVNVKDVNANGSPGMTALELAIHIGEREMVTLLQPSEILKEGGPE</sequence>
<feature type="repeat" description="ANK" evidence="3">
    <location>
        <begin position="138"/>
        <end position="160"/>
    </location>
</feature>
<dbReference type="Gene3D" id="1.25.40.20">
    <property type="entry name" value="Ankyrin repeat-containing domain"/>
    <property type="match status" value="3"/>
</dbReference>
<keyword evidence="2 3" id="KW-0040">ANK repeat</keyword>
<evidence type="ECO:0000256" key="2">
    <source>
        <dbReference type="ARBA" id="ARBA00023043"/>
    </source>
</evidence>
<dbReference type="VEuPathDB" id="CryptoDB:Cvel_29674"/>